<dbReference type="Proteomes" id="UP001218218">
    <property type="component" value="Unassembled WGS sequence"/>
</dbReference>
<sequence>MPPPPVKSRYDNDMPTAYEVKRQCEVARNEKARLRMAEYVRPVPCITLSLTLYVFSVPRKYAELKTRPLEEQQLARERSNVYQAKYHAKLYAKRYGSDAPAVYLKARCQHKLAGTAQRSRASWDMRDVPYGFGYHPEENDGIVGMTPIPAKYMHAM</sequence>
<comment type="caution">
    <text evidence="1">The sequence shown here is derived from an EMBL/GenBank/DDBJ whole genome shotgun (WGS) entry which is preliminary data.</text>
</comment>
<evidence type="ECO:0000313" key="1">
    <source>
        <dbReference type="EMBL" id="KAJ7333271.1"/>
    </source>
</evidence>
<proteinExistence type="predicted"/>
<dbReference type="EMBL" id="JARIHO010000034">
    <property type="protein sequence ID" value="KAJ7333271.1"/>
    <property type="molecule type" value="Genomic_DNA"/>
</dbReference>
<accession>A0AAD6ZP52</accession>
<reference evidence="1" key="1">
    <citation type="submission" date="2023-03" db="EMBL/GenBank/DDBJ databases">
        <title>Massive genome expansion in bonnet fungi (Mycena s.s.) driven by repeated elements and novel gene families across ecological guilds.</title>
        <authorList>
            <consortium name="Lawrence Berkeley National Laboratory"/>
            <person name="Harder C.B."/>
            <person name="Miyauchi S."/>
            <person name="Viragh M."/>
            <person name="Kuo A."/>
            <person name="Thoen E."/>
            <person name="Andreopoulos B."/>
            <person name="Lu D."/>
            <person name="Skrede I."/>
            <person name="Drula E."/>
            <person name="Henrissat B."/>
            <person name="Morin E."/>
            <person name="Kohler A."/>
            <person name="Barry K."/>
            <person name="LaButti K."/>
            <person name="Morin E."/>
            <person name="Salamov A."/>
            <person name="Lipzen A."/>
            <person name="Mereny Z."/>
            <person name="Hegedus B."/>
            <person name="Baldrian P."/>
            <person name="Stursova M."/>
            <person name="Weitz H."/>
            <person name="Taylor A."/>
            <person name="Grigoriev I.V."/>
            <person name="Nagy L.G."/>
            <person name="Martin F."/>
            <person name="Kauserud H."/>
        </authorList>
    </citation>
    <scope>NUCLEOTIDE SEQUENCE</scope>
    <source>
        <strain evidence="1">CBHHK002</strain>
    </source>
</reference>
<protein>
    <submittedName>
        <fullName evidence="1">Uncharacterized protein</fullName>
    </submittedName>
</protein>
<organism evidence="1 2">
    <name type="scientific">Mycena albidolilacea</name>
    <dbReference type="NCBI Taxonomy" id="1033008"/>
    <lineage>
        <taxon>Eukaryota</taxon>
        <taxon>Fungi</taxon>
        <taxon>Dikarya</taxon>
        <taxon>Basidiomycota</taxon>
        <taxon>Agaricomycotina</taxon>
        <taxon>Agaricomycetes</taxon>
        <taxon>Agaricomycetidae</taxon>
        <taxon>Agaricales</taxon>
        <taxon>Marasmiineae</taxon>
        <taxon>Mycenaceae</taxon>
        <taxon>Mycena</taxon>
    </lineage>
</organism>
<evidence type="ECO:0000313" key="2">
    <source>
        <dbReference type="Proteomes" id="UP001218218"/>
    </source>
</evidence>
<dbReference type="AlphaFoldDB" id="A0AAD6ZP52"/>
<name>A0AAD6ZP52_9AGAR</name>
<gene>
    <name evidence="1" type="ORF">DFH08DRAFT_966106</name>
</gene>
<keyword evidence="2" id="KW-1185">Reference proteome</keyword>